<dbReference type="InterPro" id="IPR010035">
    <property type="entry name" value="Thi_S"/>
</dbReference>
<dbReference type="KEGG" id="tfr:BR63_18815"/>
<proteinExistence type="predicted"/>
<protein>
    <submittedName>
        <fullName evidence="1">Sulfur carrier protein ThiS</fullName>
    </submittedName>
</protein>
<gene>
    <name evidence="1" type="primary">thiS</name>
    <name evidence="1" type="ORF">BR63_18815</name>
</gene>
<dbReference type="Pfam" id="PF02597">
    <property type="entry name" value="ThiS"/>
    <property type="match status" value="1"/>
</dbReference>
<dbReference type="SUPFAM" id="SSF54285">
    <property type="entry name" value="MoaD/ThiS"/>
    <property type="match status" value="1"/>
</dbReference>
<dbReference type="InterPro" id="IPR003749">
    <property type="entry name" value="ThiS/MoaD-like"/>
</dbReference>
<dbReference type="AlphaFoldDB" id="A0A7G6E7T4"/>
<evidence type="ECO:0000313" key="1">
    <source>
        <dbReference type="EMBL" id="QNB48138.1"/>
    </source>
</evidence>
<dbReference type="OrthoDB" id="9810692at2"/>
<dbReference type="InterPro" id="IPR012675">
    <property type="entry name" value="Beta-grasp_dom_sf"/>
</dbReference>
<evidence type="ECO:0000313" key="2">
    <source>
        <dbReference type="Proteomes" id="UP000515847"/>
    </source>
</evidence>
<dbReference type="PANTHER" id="PTHR34472">
    <property type="entry name" value="SULFUR CARRIER PROTEIN THIS"/>
    <property type="match status" value="1"/>
</dbReference>
<organism evidence="1 2">
    <name type="scientific">Thermanaerosceptrum fracticalcis</name>
    <dbReference type="NCBI Taxonomy" id="1712410"/>
    <lineage>
        <taxon>Bacteria</taxon>
        <taxon>Bacillati</taxon>
        <taxon>Bacillota</taxon>
        <taxon>Clostridia</taxon>
        <taxon>Eubacteriales</taxon>
        <taxon>Peptococcaceae</taxon>
        <taxon>Thermanaerosceptrum</taxon>
    </lineage>
</organism>
<reference evidence="1 2" key="1">
    <citation type="journal article" date="2019" name="Front. Microbiol.">
        <title>Thermoanaerosceptrum fracticalcis gen. nov. sp. nov., a Novel Fumarate-Fermenting Microorganism From a Deep Fractured Carbonate Aquifer of the US Great Basin.</title>
        <authorList>
            <person name="Hamilton-Brehm S.D."/>
            <person name="Stewart L.E."/>
            <person name="Zavarin M."/>
            <person name="Caldwell M."/>
            <person name="Lawson P.A."/>
            <person name="Onstott T.C."/>
            <person name="Grzymski J."/>
            <person name="Neveux I."/>
            <person name="Lollar B.S."/>
            <person name="Russell C.E."/>
            <person name="Moser D.P."/>
        </authorList>
    </citation>
    <scope>NUCLEOTIDE SEQUENCE [LARGE SCALE GENOMIC DNA]</scope>
    <source>
        <strain evidence="1 2">DRI-13</strain>
    </source>
</reference>
<dbReference type="PANTHER" id="PTHR34472:SF1">
    <property type="entry name" value="SULFUR CARRIER PROTEIN THIS"/>
    <property type="match status" value="1"/>
</dbReference>
<dbReference type="Gene3D" id="3.10.20.30">
    <property type="match status" value="1"/>
</dbReference>
<keyword evidence="2" id="KW-1185">Reference proteome</keyword>
<dbReference type="RefSeq" id="WP_034420804.1">
    <property type="nucleotide sequence ID" value="NZ_CP045798.1"/>
</dbReference>
<dbReference type="Proteomes" id="UP000515847">
    <property type="component" value="Chromosome"/>
</dbReference>
<dbReference type="EMBL" id="CP045798">
    <property type="protein sequence ID" value="QNB48138.1"/>
    <property type="molecule type" value="Genomic_DNA"/>
</dbReference>
<name>A0A7G6E7T4_THEFR</name>
<sequence>MQIRVNGSLETIPFSLSIKEYLLNKGLKPESVVIELNGQVVKREQWEKIVLKENDELEVLRFVGGG</sequence>
<dbReference type="CDD" id="cd00565">
    <property type="entry name" value="Ubl_ThiS"/>
    <property type="match status" value="1"/>
</dbReference>
<dbReference type="InterPro" id="IPR016155">
    <property type="entry name" value="Mopterin_synth/thiamin_S_b"/>
</dbReference>
<accession>A0A7G6E7T4</accession>
<dbReference type="NCBIfam" id="TIGR01683">
    <property type="entry name" value="thiS"/>
    <property type="match status" value="1"/>
</dbReference>